<dbReference type="Pfam" id="PF00754">
    <property type="entry name" value="F5_F8_type_C"/>
    <property type="match status" value="1"/>
</dbReference>
<dbReference type="GO" id="GO:0016798">
    <property type="term" value="F:hydrolase activity, acting on glycosyl bonds"/>
    <property type="evidence" value="ECO:0007669"/>
    <property type="project" value="UniProtKB-KW"/>
</dbReference>
<dbReference type="SUPFAM" id="SSF49785">
    <property type="entry name" value="Galactose-binding domain-like"/>
    <property type="match status" value="1"/>
</dbReference>
<keyword evidence="1" id="KW-0378">Hydrolase</keyword>
<gene>
    <name evidence="3" type="ORF">DHW61_00370</name>
</gene>
<name>A0A3D2X2V6_9FIRM</name>
<evidence type="ECO:0000313" key="3">
    <source>
        <dbReference type="EMBL" id="HCL00875.1"/>
    </source>
</evidence>
<dbReference type="PROSITE" id="PS50022">
    <property type="entry name" value="FA58C_3"/>
    <property type="match status" value="1"/>
</dbReference>
<organism evidence="3 4">
    <name type="scientific">Lachnoclostridium phytofermentans</name>
    <dbReference type="NCBI Taxonomy" id="66219"/>
    <lineage>
        <taxon>Bacteria</taxon>
        <taxon>Bacillati</taxon>
        <taxon>Bacillota</taxon>
        <taxon>Clostridia</taxon>
        <taxon>Lachnospirales</taxon>
        <taxon>Lachnospiraceae</taxon>
    </lineage>
</organism>
<dbReference type="Proteomes" id="UP000262969">
    <property type="component" value="Unassembled WGS sequence"/>
</dbReference>
<evidence type="ECO:0000313" key="4">
    <source>
        <dbReference type="Proteomes" id="UP000262969"/>
    </source>
</evidence>
<dbReference type="InterPro" id="IPR008979">
    <property type="entry name" value="Galactose-bd-like_sf"/>
</dbReference>
<accession>A0A3D2X2V6</accession>
<dbReference type="AlphaFoldDB" id="A0A3D2X2V6"/>
<evidence type="ECO:0000256" key="1">
    <source>
        <dbReference type="ARBA" id="ARBA00023295"/>
    </source>
</evidence>
<sequence length="148" mass="17625">MYINYCKETIVKISADSELIMDGIKLSSENVLFESKENRQYDLWVSNGISFNHWMVIDLGIIRKIYKILIEHYNYVNDYITNKFDIYISNDSEHWKFLYGLAENDKVTTFIDLDKPINFRFFKLIIIEPNKGKDLNARIRKIEIIGKE</sequence>
<dbReference type="InterPro" id="IPR000421">
    <property type="entry name" value="FA58C"/>
</dbReference>
<dbReference type="EMBL" id="DPVV01000018">
    <property type="protein sequence ID" value="HCL00875.1"/>
    <property type="molecule type" value="Genomic_DNA"/>
</dbReference>
<keyword evidence="1" id="KW-0326">Glycosidase</keyword>
<reference evidence="3 4" key="1">
    <citation type="journal article" date="2018" name="Nat. Biotechnol.">
        <title>A standardized bacterial taxonomy based on genome phylogeny substantially revises the tree of life.</title>
        <authorList>
            <person name="Parks D.H."/>
            <person name="Chuvochina M."/>
            <person name="Waite D.W."/>
            <person name="Rinke C."/>
            <person name="Skarshewski A."/>
            <person name="Chaumeil P.A."/>
            <person name="Hugenholtz P."/>
        </authorList>
    </citation>
    <scope>NUCLEOTIDE SEQUENCE [LARGE SCALE GENOMIC DNA]</scope>
    <source>
        <strain evidence="3">UBA11728</strain>
    </source>
</reference>
<evidence type="ECO:0000259" key="2">
    <source>
        <dbReference type="PROSITE" id="PS50022"/>
    </source>
</evidence>
<proteinExistence type="predicted"/>
<comment type="caution">
    <text evidence="3">The sequence shown here is derived from an EMBL/GenBank/DDBJ whole genome shotgun (WGS) entry which is preliminary data.</text>
</comment>
<dbReference type="Gene3D" id="2.60.120.260">
    <property type="entry name" value="Galactose-binding domain-like"/>
    <property type="match status" value="1"/>
</dbReference>
<protein>
    <recommendedName>
        <fullName evidence="2">F5/8 type C domain-containing protein</fullName>
    </recommendedName>
</protein>
<feature type="domain" description="F5/8 type C" evidence="2">
    <location>
        <begin position="1"/>
        <end position="147"/>
    </location>
</feature>